<dbReference type="PANTHER" id="PTHR12132:SF1">
    <property type="entry name" value="DNA REPAIR PROTEIN RAD52 HOMOLOG"/>
    <property type="match status" value="1"/>
</dbReference>
<name>A0AAD5WPB9_9PEZI</name>
<dbReference type="GO" id="GO:0005634">
    <property type="term" value="C:nucleus"/>
    <property type="evidence" value="ECO:0007669"/>
    <property type="project" value="InterPro"/>
</dbReference>
<keyword evidence="4" id="KW-0233">DNA recombination</keyword>
<feature type="compositionally biased region" description="Polar residues" evidence="7">
    <location>
        <begin position="258"/>
        <end position="269"/>
    </location>
</feature>
<keyword evidence="2" id="KW-0227">DNA damage</keyword>
<protein>
    <recommendedName>
        <fullName evidence="6">RAD52 homolog</fullName>
    </recommendedName>
</protein>
<dbReference type="GO" id="GO:0003697">
    <property type="term" value="F:single-stranded DNA binding"/>
    <property type="evidence" value="ECO:0007669"/>
    <property type="project" value="UniProtKB-ARBA"/>
</dbReference>
<accession>A0AAD5WPB9</accession>
<dbReference type="InterPro" id="IPR004585">
    <property type="entry name" value="DNA_recomb/repair_Rad52"/>
</dbReference>
<keyword evidence="3" id="KW-0238">DNA-binding</keyword>
<reference evidence="8" key="1">
    <citation type="submission" date="2022-07" db="EMBL/GenBank/DDBJ databases">
        <title>Draft genome sequence of Zalerion maritima ATCC 34329, a (micro)plastics degrading marine fungus.</title>
        <authorList>
            <person name="Paco A."/>
            <person name="Goncalves M.F.M."/>
            <person name="Rocha-Santos T.A.P."/>
            <person name="Alves A."/>
        </authorList>
    </citation>
    <scope>NUCLEOTIDE SEQUENCE</scope>
    <source>
        <strain evidence="8">ATCC 34329</strain>
    </source>
</reference>
<evidence type="ECO:0000256" key="2">
    <source>
        <dbReference type="ARBA" id="ARBA00022763"/>
    </source>
</evidence>
<evidence type="ECO:0000256" key="6">
    <source>
        <dbReference type="ARBA" id="ARBA00077224"/>
    </source>
</evidence>
<comment type="caution">
    <text evidence="8">The sequence shown here is derived from an EMBL/GenBank/DDBJ whole genome shotgun (WGS) entry which is preliminary data.</text>
</comment>
<sequence length="608" mass="64489">MPAPGDQHNNVATSNPFDEPKQRISEFTAQEIATLQSRLDQQLGPEYLSSRPGPGNKKIHYITAEKIIQLANEVFGFNGWSSSIRDVQVDFVEENTNKMTISLGLSVIVRVTLRDGTFHEDIGYGSIDNCKGKAAAFEKAKKEGTTDGLKRALRSFGNVLGNCIYDKTYLTNVTKMKVASSKFDHGKLYRHSDYAPVKKEEPTQPTQTANTALPLREEQTLPPLTAAETEDLDLMVELDDADFCVSEEGHPDEVAIPDNQNNKSQNGQHSSTTTATSSSTASNPAPPQNQNFRASTGSMQPPQRQMGRSVSGPPPRQPHAPNQGPPPHPGRPQGHLDMQNGRLQQGSNSRPPPPGHNSTGVSNAPNGNRNSIGGPPSRHHQQSAAPQQQHQQQPGQQGGAQKAPPVGGGEVGFFSARGVIPVKDGKEAPPVQILANAPRFDPKHESPSIRKTPGIDHNSSKPVARNGTHVPSSVQSAGKESGTNAPTGGSGGIPAPGRPGSGMGGGFSGGTSGFKAPTPRGGHQRQQQQQQDTGGGNVVNPHMNHARTIGAPGGSASPLANRGQYRPPLKRPLLSEPGMGRPALQDVSNNPTAGASTGDQDVKRVKMR</sequence>
<dbReference type="InterPro" id="IPR041247">
    <property type="entry name" value="Rad52_fam"/>
</dbReference>
<dbReference type="PANTHER" id="PTHR12132">
    <property type="entry name" value="DNA REPAIR AND RECOMBINATION PROTEIN RAD52, RAD59"/>
    <property type="match status" value="1"/>
</dbReference>
<feature type="compositionally biased region" description="Low complexity" evidence="7">
    <location>
        <begin position="382"/>
        <end position="405"/>
    </location>
</feature>
<feature type="compositionally biased region" description="Polar residues" evidence="7">
    <location>
        <begin position="469"/>
        <end position="487"/>
    </location>
</feature>
<dbReference type="Proteomes" id="UP001201980">
    <property type="component" value="Unassembled WGS sequence"/>
</dbReference>
<feature type="compositionally biased region" description="Pro residues" evidence="7">
    <location>
        <begin position="312"/>
        <end position="330"/>
    </location>
</feature>
<dbReference type="Gene3D" id="3.30.390.80">
    <property type="entry name" value="DNA repair protein Rad52/59/22"/>
    <property type="match status" value="1"/>
</dbReference>
<proteinExistence type="inferred from homology"/>
<dbReference type="SUPFAM" id="SSF54768">
    <property type="entry name" value="dsRNA-binding domain-like"/>
    <property type="match status" value="1"/>
</dbReference>
<dbReference type="EMBL" id="JAKWBI020000444">
    <property type="protein sequence ID" value="KAJ2894937.1"/>
    <property type="molecule type" value="Genomic_DNA"/>
</dbReference>
<dbReference type="InterPro" id="IPR007232">
    <property type="entry name" value="Rad52_Rad59_Rad22"/>
</dbReference>
<evidence type="ECO:0000313" key="8">
    <source>
        <dbReference type="EMBL" id="KAJ2894937.1"/>
    </source>
</evidence>
<keyword evidence="9" id="KW-1185">Reference proteome</keyword>
<comment type="similarity">
    <text evidence="1">Belongs to the RAD52 family.</text>
</comment>
<evidence type="ECO:0000256" key="5">
    <source>
        <dbReference type="ARBA" id="ARBA00023204"/>
    </source>
</evidence>
<evidence type="ECO:0000313" key="9">
    <source>
        <dbReference type="Proteomes" id="UP001201980"/>
    </source>
</evidence>
<dbReference type="AlphaFoldDB" id="A0AAD5WPB9"/>
<feature type="compositionally biased region" description="Polar residues" evidence="7">
    <location>
        <begin position="586"/>
        <end position="599"/>
    </location>
</feature>
<feature type="compositionally biased region" description="Low complexity" evidence="7">
    <location>
        <begin position="270"/>
        <end position="282"/>
    </location>
</feature>
<dbReference type="GO" id="GO:0045002">
    <property type="term" value="P:double-strand break repair via single-strand annealing"/>
    <property type="evidence" value="ECO:0007669"/>
    <property type="project" value="InterPro"/>
</dbReference>
<evidence type="ECO:0000256" key="7">
    <source>
        <dbReference type="SAM" id="MobiDB-lite"/>
    </source>
</evidence>
<dbReference type="FunFam" id="3.30.390.80:FF:000001">
    <property type="entry name" value="DNA repair protein RAD52 homolog"/>
    <property type="match status" value="1"/>
</dbReference>
<feature type="compositionally biased region" description="Gly residues" evidence="7">
    <location>
        <begin position="488"/>
        <end position="512"/>
    </location>
</feature>
<evidence type="ECO:0000256" key="4">
    <source>
        <dbReference type="ARBA" id="ARBA00023172"/>
    </source>
</evidence>
<evidence type="ECO:0000256" key="3">
    <source>
        <dbReference type="ARBA" id="ARBA00023125"/>
    </source>
</evidence>
<feature type="compositionally biased region" description="Polar residues" evidence="7">
    <location>
        <begin position="356"/>
        <end position="371"/>
    </location>
</feature>
<keyword evidence="5" id="KW-0234">DNA repair</keyword>
<dbReference type="NCBIfam" id="TIGR00607">
    <property type="entry name" value="rad52"/>
    <property type="match status" value="1"/>
</dbReference>
<dbReference type="Pfam" id="PF04098">
    <property type="entry name" value="Rad52_Rad22"/>
    <property type="match status" value="1"/>
</dbReference>
<evidence type="ECO:0000256" key="1">
    <source>
        <dbReference type="ARBA" id="ARBA00006638"/>
    </source>
</evidence>
<dbReference type="InterPro" id="IPR042525">
    <property type="entry name" value="Rad52_Rad59_Rad22_sf"/>
</dbReference>
<feature type="region of interest" description="Disordered" evidence="7">
    <location>
        <begin position="194"/>
        <end position="222"/>
    </location>
</feature>
<feature type="region of interest" description="Disordered" evidence="7">
    <location>
        <begin position="1"/>
        <end position="23"/>
    </location>
</feature>
<dbReference type="GO" id="GO:0006312">
    <property type="term" value="P:mitotic recombination"/>
    <property type="evidence" value="ECO:0007669"/>
    <property type="project" value="TreeGrafter"/>
</dbReference>
<dbReference type="GO" id="GO:0000730">
    <property type="term" value="P:DNA recombinase assembly"/>
    <property type="evidence" value="ECO:0007669"/>
    <property type="project" value="InterPro"/>
</dbReference>
<feature type="compositionally biased region" description="Polar residues" evidence="7">
    <location>
        <begin position="288"/>
        <end position="308"/>
    </location>
</feature>
<feature type="compositionally biased region" description="Polar residues" evidence="7">
    <location>
        <begin position="7"/>
        <end position="16"/>
    </location>
</feature>
<organism evidence="8 9">
    <name type="scientific">Zalerion maritima</name>
    <dbReference type="NCBI Taxonomy" id="339359"/>
    <lineage>
        <taxon>Eukaryota</taxon>
        <taxon>Fungi</taxon>
        <taxon>Dikarya</taxon>
        <taxon>Ascomycota</taxon>
        <taxon>Pezizomycotina</taxon>
        <taxon>Sordariomycetes</taxon>
        <taxon>Lulworthiomycetidae</taxon>
        <taxon>Lulworthiales</taxon>
        <taxon>Lulworthiaceae</taxon>
        <taxon>Zalerion</taxon>
    </lineage>
</organism>
<feature type="region of interest" description="Disordered" evidence="7">
    <location>
        <begin position="250"/>
        <end position="608"/>
    </location>
</feature>
<gene>
    <name evidence="8" type="ORF">MKZ38_007078</name>
</gene>